<accession>A0A0D2MYB0</accession>
<keyword evidence="3" id="KW-1185">Reference proteome</keyword>
<gene>
    <name evidence="2" type="ORF">HYPSUDRAFT_33601</name>
</gene>
<dbReference type="AlphaFoldDB" id="A0A0D2MYB0"/>
<keyword evidence="1" id="KW-0472">Membrane</keyword>
<proteinExistence type="predicted"/>
<name>A0A0D2MYB0_HYPSF</name>
<evidence type="ECO:0000313" key="2">
    <source>
        <dbReference type="EMBL" id="KJA29078.1"/>
    </source>
</evidence>
<evidence type="ECO:0000313" key="3">
    <source>
        <dbReference type="Proteomes" id="UP000054270"/>
    </source>
</evidence>
<sequence length="79" mass="8712">MERLIVRSECAIYAIWANFSNIGHITITNCIRTTIVALPGSSNHPLSTHLWVLGSIFQIICSFTASSLSFPPPNLAFLH</sequence>
<evidence type="ECO:0000256" key="1">
    <source>
        <dbReference type="SAM" id="Phobius"/>
    </source>
</evidence>
<keyword evidence="1" id="KW-1133">Transmembrane helix</keyword>
<organism evidence="2 3">
    <name type="scientific">Hypholoma sublateritium (strain FD-334 SS-4)</name>
    <dbReference type="NCBI Taxonomy" id="945553"/>
    <lineage>
        <taxon>Eukaryota</taxon>
        <taxon>Fungi</taxon>
        <taxon>Dikarya</taxon>
        <taxon>Basidiomycota</taxon>
        <taxon>Agaricomycotina</taxon>
        <taxon>Agaricomycetes</taxon>
        <taxon>Agaricomycetidae</taxon>
        <taxon>Agaricales</taxon>
        <taxon>Agaricineae</taxon>
        <taxon>Strophariaceae</taxon>
        <taxon>Hypholoma</taxon>
    </lineage>
</organism>
<feature type="transmembrane region" description="Helical" evidence="1">
    <location>
        <begin position="50"/>
        <end position="70"/>
    </location>
</feature>
<dbReference type="EMBL" id="KN817520">
    <property type="protein sequence ID" value="KJA29078.1"/>
    <property type="molecule type" value="Genomic_DNA"/>
</dbReference>
<dbReference type="Proteomes" id="UP000054270">
    <property type="component" value="Unassembled WGS sequence"/>
</dbReference>
<reference evidence="3" key="1">
    <citation type="submission" date="2014-04" db="EMBL/GenBank/DDBJ databases">
        <title>Evolutionary Origins and Diversification of the Mycorrhizal Mutualists.</title>
        <authorList>
            <consortium name="DOE Joint Genome Institute"/>
            <consortium name="Mycorrhizal Genomics Consortium"/>
            <person name="Kohler A."/>
            <person name="Kuo A."/>
            <person name="Nagy L.G."/>
            <person name="Floudas D."/>
            <person name="Copeland A."/>
            <person name="Barry K.W."/>
            <person name="Cichocki N."/>
            <person name="Veneault-Fourrey C."/>
            <person name="LaButti K."/>
            <person name="Lindquist E.A."/>
            <person name="Lipzen A."/>
            <person name="Lundell T."/>
            <person name="Morin E."/>
            <person name="Murat C."/>
            <person name="Riley R."/>
            <person name="Ohm R."/>
            <person name="Sun H."/>
            <person name="Tunlid A."/>
            <person name="Henrissat B."/>
            <person name="Grigoriev I.V."/>
            <person name="Hibbett D.S."/>
            <person name="Martin F."/>
        </authorList>
    </citation>
    <scope>NUCLEOTIDE SEQUENCE [LARGE SCALE GENOMIC DNA]</scope>
    <source>
        <strain evidence="3">FD-334 SS-4</strain>
    </source>
</reference>
<keyword evidence="1" id="KW-0812">Transmembrane</keyword>
<protein>
    <submittedName>
        <fullName evidence="2">Uncharacterized protein</fullName>
    </submittedName>
</protein>